<feature type="coiled-coil region" evidence="7">
    <location>
        <begin position="167"/>
        <end position="201"/>
    </location>
</feature>
<evidence type="ECO:0000256" key="3">
    <source>
        <dbReference type="ARBA" id="ARBA00022490"/>
    </source>
</evidence>
<keyword evidence="3" id="KW-0963">Cytoplasm</keyword>
<dbReference type="GO" id="GO:0005737">
    <property type="term" value="C:cytoplasm"/>
    <property type="evidence" value="ECO:0007669"/>
    <property type="project" value="UniProtKB-SubCell"/>
</dbReference>
<dbReference type="EMBL" id="JAINUG010000055">
    <property type="protein sequence ID" value="KAJ8404030.1"/>
    <property type="molecule type" value="Genomic_DNA"/>
</dbReference>
<feature type="domain" description="Calcium binding and coiled-coil" evidence="9">
    <location>
        <begin position="264"/>
        <end position="522"/>
    </location>
</feature>
<protein>
    <recommendedName>
        <fullName evidence="13">Calcium-binding and coiled-coil domain-containing protein 1</fullName>
    </recommendedName>
</protein>
<feature type="domain" description="SKICH" evidence="10">
    <location>
        <begin position="7"/>
        <end position="110"/>
    </location>
</feature>
<feature type="coiled-coil region" evidence="7">
    <location>
        <begin position="392"/>
        <end position="440"/>
    </location>
</feature>
<accession>A0AAD7SJY2</accession>
<evidence type="ECO:0008006" key="13">
    <source>
        <dbReference type="Google" id="ProtNLM"/>
    </source>
</evidence>
<gene>
    <name evidence="11" type="ORF">AAFF_G00343800</name>
</gene>
<evidence type="ECO:0000256" key="6">
    <source>
        <dbReference type="ARBA" id="ARBA00037963"/>
    </source>
</evidence>
<evidence type="ECO:0000256" key="7">
    <source>
        <dbReference type="SAM" id="Coils"/>
    </source>
</evidence>
<evidence type="ECO:0000259" key="9">
    <source>
        <dbReference type="Pfam" id="PF07888"/>
    </source>
</evidence>
<dbReference type="PANTHER" id="PTHR31915">
    <property type="entry name" value="SKICH DOMAIN-CONTAINING PROTEIN"/>
    <property type="match status" value="1"/>
</dbReference>
<dbReference type="GO" id="GO:0003713">
    <property type="term" value="F:transcription coactivator activity"/>
    <property type="evidence" value="ECO:0007669"/>
    <property type="project" value="TreeGrafter"/>
</dbReference>
<evidence type="ECO:0000256" key="1">
    <source>
        <dbReference type="ARBA" id="ARBA00004123"/>
    </source>
</evidence>
<evidence type="ECO:0000313" key="11">
    <source>
        <dbReference type="EMBL" id="KAJ8404030.1"/>
    </source>
</evidence>
<evidence type="ECO:0000259" key="10">
    <source>
        <dbReference type="Pfam" id="PF17751"/>
    </source>
</evidence>
<name>A0AAD7SJY2_9TELE</name>
<keyword evidence="4 7" id="KW-0175">Coiled coil</keyword>
<comment type="subcellular location">
    <subcellularLocation>
        <location evidence="2">Cytoplasm</location>
    </subcellularLocation>
    <subcellularLocation>
        <location evidence="1">Nucleus</location>
    </subcellularLocation>
</comment>
<dbReference type="InterPro" id="IPR041611">
    <property type="entry name" value="SKICH"/>
</dbReference>
<organism evidence="11 12">
    <name type="scientific">Aldrovandia affinis</name>
    <dbReference type="NCBI Taxonomy" id="143900"/>
    <lineage>
        <taxon>Eukaryota</taxon>
        <taxon>Metazoa</taxon>
        <taxon>Chordata</taxon>
        <taxon>Craniata</taxon>
        <taxon>Vertebrata</taxon>
        <taxon>Euteleostomi</taxon>
        <taxon>Actinopterygii</taxon>
        <taxon>Neopterygii</taxon>
        <taxon>Teleostei</taxon>
        <taxon>Notacanthiformes</taxon>
        <taxon>Halosauridae</taxon>
        <taxon>Aldrovandia</taxon>
    </lineage>
</organism>
<feature type="coiled-coil region" evidence="7">
    <location>
        <begin position="237"/>
        <end position="299"/>
    </location>
</feature>
<dbReference type="PANTHER" id="PTHR31915:SF5">
    <property type="entry name" value="CALCIUM-BINDING AND COILED-COIL DOMAIN-CONTAINING PROTEIN 1"/>
    <property type="match status" value="1"/>
</dbReference>
<keyword evidence="5" id="KW-0539">Nucleus</keyword>
<proteinExistence type="inferred from homology"/>
<keyword evidence="12" id="KW-1185">Reference proteome</keyword>
<dbReference type="InterPro" id="IPR012852">
    <property type="entry name" value="CALCOCO1-like"/>
</dbReference>
<dbReference type="AlphaFoldDB" id="A0AAD7SJY2"/>
<evidence type="ECO:0000256" key="4">
    <source>
        <dbReference type="ARBA" id="ARBA00023054"/>
    </source>
</evidence>
<comment type="caution">
    <text evidence="11">The sequence shown here is derived from an EMBL/GenBank/DDBJ whole genome shotgun (WGS) entry which is preliminary data.</text>
</comment>
<dbReference type="Gene3D" id="2.60.40.2840">
    <property type="match status" value="1"/>
</dbReference>
<feature type="region of interest" description="Disordered" evidence="8">
    <location>
        <begin position="511"/>
        <end position="571"/>
    </location>
</feature>
<sequence length="571" mass="66079">MENSWKVEFRNVGHRYFPETRVECHYSLSAEHKWANCDWIGLFKVDWLSLRDYHTFVWALAPANYTEGTNVNFCVHFQASYLPRPSPTEYQFVYVDRKGQVCARSPQFAFCAPKPLDDLVTLEQERDGRRRRGGTFCWWFPEPSFCRVVWRSACASGLSCSRPDSQIAELKEKLRENKDKVDKLEEELQKAQSSLEVVTAQRDIQLADQAQSHHRVRELEDDIKAMMQSGIEKDSELEKMKERVKKMSMQRRDEEEQRKSMQMESNTILAELRGVQERLDASERAVEGLRAELSELATQRDHGRAELHQTRLQAAQLTLQLADAGLALREGRAGWAQDREALRNSAEMDRERVHKLSREVQRKEEWLQEERMERDKVEVELGIERDYNRVQLVEVRRELQEQRATLRVTQKEREQYLLEKQELMEYVRQLEQRLEAVADAKWTEAALNGSSRPSSPASSSEDENPEALQPPAGQLVTYSLCDPPKVQMLVFPVTPLASRDSSQVRVVISQPAPLYSPRQSEDDTQTHSSESEGEEREASQSESQSSDDETALLLPDHKSNILSELADSHQW</sequence>
<dbReference type="Proteomes" id="UP001221898">
    <property type="component" value="Unassembled WGS sequence"/>
</dbReference>
<evidence type="ECO:0000256" key="2">
    <source>
        <dbReference type="ARBA" id="ARBA00004496"/>
    </source>
</evidence>
<dbReference type="GO" id="GO:0045944">
    <property type="term" value="P:positive regulation of transcription by RNA polymerase II"/>
    <property type="evidence" value="ECO:0007669"/>
    <property type="project" value="TreeGrafter"/>
</dbReference>
<evidence type="ECO:0000313" key="12">
    <source>
        <dbReference type="Proteomes" id="UP001221898"/>
    </source>
</evidence>
<dbReference type="InterPro" id="IPR051002">
    <property type="entry name" value="UBA_autophagy_assoc_protein"/>
</dbReference>
<evidence type="ECO:0000256" key="5">
    <source>
        <dbReference type="ARBA" id="ARBA00023242"/>
    </source>
</evidence>
<evidence type="ECO:0000256" key="8">
    <source>
        <dbReference type="SAM" id="MobiDB-lite"/>
    </source>
</evidence>
<dbReference type="Pfam" id="PF07888">
    <property type="entry name" value="CALCOCO1"/>
    <property type="match status" value="1"/>
</dbReference>
<comment type="similarity">
    <text evidence="6">Belongs to the CALCOCO family.</text>
</comment>
<feature type="compositionally biased region" description="Low complexity" evidence="8">
    <location>
        <begin position="450"/>
        <end position="459"/>
    </location>
</feature>
<dbReference type="Pfam" id="PF17751">
    <property type="entry name" value="SKICH"/>
    <property type="match status" value="1"/>
</dbReference>
<reference evidence="11" key="1">
    <citation type="journal article" date="2023" name="Science">
        <title>Genome structures resolve the early diversification of teleost fishes.</title>
        <authorList>
            <person name="Parey E."/>
            <person name="Louis A."/>
            <person name="Montfort J."/>
            <person name="Bouchez O."/>
            <person name="Roques C."/>
            <person name="Iampietro C."/>
            <person name="Lluch J."/>
            <person name="Castinel A."/>
            <person name="Donnadieu C."/>
            <person name="Desvignes T."/>
            <person name="Floi Bucao C."/>
            <person name="Jouanno E."/>
            <person name="Wen M."/>
            <person name="Mejri S."/>
            <person name="Dirks R."/>
            <person name="Jansen H."/>
            <person name="Henkel C."/>
            <person name="Chen W.J."/>
            <person name="Zahm M."/>
            <person name="Cabau C."/>
            <person name="Klopp C."/>
            <person name="Thompson A.W."/>
            <person name="Robinson-Rechavi M."/>
            <person name="Braasch I."/>
            <person name="Lecointre G."/>
            <person name="Bobe J."/>
            <person name="Postlethwait J.H."/>
            <person name="Berthelot C."/>
            <person name="Roest Crollius H."/>
            <person name="Guiguen Y."/>
        </authorList>
    </citation>
    <scope>NUCLEOTIDE SEQUENCE</scope>
    <source>
        <strain evidence="11">NC1722</strain>
    </source>
</reference>
<dbReference type="GO" id="GO:0005634">
    <property type="term" value="C:nucleus"/>
    <property type="evidence" value="ECO:0007669"/>
    <property type="project" value="UniProtKB-SubCell"/>
</dbReference>
<feature type="region of interest" description="Disordered" evidence="8">
    <location>
        <begin position="445"/>
        <end position="470"/>
    </location>
</feature>